<evidence type="ECO:0000256" key="5">
    <source>
        <dbReference type="PIRSR" id="PIRSR039026-2"/>
    </source>
</evidence>
<dbReference type="InterPro" id="IPR018389">
    <property type="entry name" value="DctP_fam"/>
</dbReference>
<accession>A0AAE3NYI3</accession>
<feature type="binding site" evidence="4">
    <location>
        <position position="153"/>
    </location>
    <ligand>
        <name>substrate</name>
    </ligand>
</feature>
<feature type="chain" id="PRO_5042297832" evidence="6">
    <location>
        <begin position="26"/>
        <end position="359"/>
    </location>
</feature>
<keyword evidence="3" id="KW-0574">Periplasm</keyword>
<dbReference type="Proteomes" id="UP001220964">
    <property type="component" value="Unassembled WGS sequence"/>
</dbReference>
<dbReference type="RefSeq" id="WP_275569126.1">
    <property type="nucleotide sequence ID" value="NZ_JARGYC010000070.1"/>
</dbReference>
<dbReference type="PANTHER" id="PTHR33376">
    <property type="match status" value="1"/>
</dbReference>
<keyword evidence="2 6" id="KW-0732">Signal</keyword>
<dbReference type="PANTHER" id="PTHR33376:SF5">
    <property type="entry name" value="EXTRACYTOPLASMIC SOLUTE RECEPTOR PROTEIN"/>
    <property type="match status" value="1"/>
</dbReference>
<feature type="binding site" evidence="5">
    <location>
        <position position="212"/>
    </location>
    <ligand>
        <name>Na(+)</name>
        <dbReference type="ChEBI" id="CHEBI:29101"/>
    </ligand>
</feature>
<evidence type="ECO:0000256" key="3">
    <source>
        <dbReference type="ARBA" id="ARBA00022764"/>
    </source>
</evidence>
<comment type="subcellular location">
    <subcellularLocation>
        <location evidence="1">Periplasm</location>
    </subcellularLocation>
</comment>
<reference evidence="7" key="1">
    <citation type="submission" date="2023-03" db="EMBL/GenBank/DDBJ databases">
        <title>Multiphase analysis and comparison of six strains from genera Psychromarinibacter, Lutimaribacter, and Maritimibacter, including a novel species: Psychromarinibacter sediminicola sp. nov.</title>
        <authorList>
            <person name="Wang Y.-H."/>
            <person name="Ye M.-Q."/>
            <person name="Du Z.-J."/>
        </authorList>
    </citation>
    <scope>NUCLEOTIDE SEQUENCE</scope>
    <source>
        <strain evidence="7">C21-152</strain>
    </source>
</reference>
<keyword evidence="8" id="KW-1185">Reference proteome</keyword>
<dbReference type="GO" id="GO:0055085">
    <property type="term" value="P:transmembrane transport"/>
    <property type="evidence" value="ECO:0007669"/>
    <property type="project" value="InterPro"/>
</dbReference>
<keyword evidence="5" id="KW-0479">Metal-binding</keyword>
<evidence type="ECO:0000256" key="4">
    <source>
        <dbReference type="PIRSR" id="PIRSR039026-1"/>
    </source>
</evidence>
<dbReference type="EMBL" id="JARGYC010000070">
    <property type="protein sequence ID" value="MDF0603002.1"/>
    <property type="molecule type" value="Genomic_DNA"/>
</dbReference>
<evidence type="ECO:0000313" key="7">
    <source>
        <dbReference type="EMBL" id="MDF0603002.1"/>
    </source>
</evidence>
<dbReference type="InterPro" id="IPR026289">
    <property type="entry name" value="SBP_TakP-like"/>
</dbReference>
<dbReference type="GO" id="GO:0046872">
    <property type="term" value="F:metal ion binding"/>
    <property type="evidence" value="ECO:0007669"/>
    <property type="project" value="UniProtKB-KW"/>
</dbReference>
<name>A0AAE3NYI3_9RHOB</name>
<dbReference type="PIRSF" id="PIRSF039026">
    <property type="entry name" value="SiaP"/>
    <property type="match status" value="1"/>
</dbReference>
<dbReference type="GO" id="GO:0031317">
    <property type="term" value="C:tripartite ATP-independent periplasmic transporter complex"/>
    <property type="evidence" value="ECO:0007669"/>
    <property type="project" value="InterPro"/>
</dbReference>
<dbReference type="Pfam" id="PF03480">
    <property type="entry name" value="DctP"/>
    <property type="match status" value="1"/>
</dbReference>
<dbReference type="Gene3D" id="3.40.190.10">
    <property type="entry name" value="Periplasmic binding protein-like II"/>
    <property type="match status" value="1"/>
</dbReference>
<evidence type="ECO:0000256" key="1">
    <source>
        <dbReference type="ARBA" id="ARBA00004418"/>
    </source>
</evidence>
<dbReference type="InterPro" id="IPR038404">
    <property type="entry name" value="TRAP_DctP_sf"/>
</dbReference>
<organism evidence="7 8">
    <name type="scientific">Psychromarinibacter sediminicola</name>
    <dbReference type="NCBI Taxonomy" id="3033385"/>
    <lineage>
        <taxon>Bacteria</taxon>
        <taxon>Pseudomonadati</taxon>
        <taxon>Pseudomonadota</taxon>
        <taxon>Alphaproteobacteria</taxon>
        <taxon>Rhodobacterales</taxon>
        <taxon>Paracoccaceae</taxon>
        <taxon>Psychromarinibacter</taxon>
    </lineage>
</organism>
<dbReference type="NCBIfam" id="NF037995">
    <property type="entry name" value="TRAP_S1"/>
    <property type="match status" value="1"/>
</dbReference>
<proteinExistence type="predicted"/>
<dbReference type="CDD" id="cd13604">
    <property type="entry name" value="PBP2_TRAP_ketoacid_lactate_like"/>
    <property type="match status" value="1"/>
</dbReference>
<feature type="binding site" evidence="5">
    <location>
        <position position="237"/>
    </location>
    <ligand>
        <name>substrate</name>
    </ligand>
</feature>
<protein>
    <submittedName>
        <fullName evidence="7">TRAP transporter substrate-binding protein</fullName>
    </submittedName>
</protein>
<dbReference type="Gene3D" id="3.40.190.170">
    <property type="entry name" value="Bacterial extracellular solute-binding protein, family 7"/>
    <property type="match status" value="1"/>
</dbReference>
<sequence>MKRRAFITAATVAPAALATPTIVRAQPQHNWKLVTSLPRGLPGPGVSAQRWADRITQISEGAIRVEVFGAGELVAPFATQEAVESGTAEAYHGSGSWFSGRNIAHAFFTAAPYGLTFDEMHAWMYYGGGQELLDEFTNPRGLKVFIGGGSGLQTAGWFKNEITSLEDLQGLNFRAAGLYGEVLRKLGVNPTSIPPGDIFASLQAGTLDGAEWVGPSNDLAFGLQNVASYMYAPSPVEIYGGIEFGIGMEPWNALTDSQRVMVEAVTEAEANRSSADTLHAHLQAYEKLRNMPDLTIDTFPDEVWTAIRSAAEEVIEEVKQTSDFHRRFVDAYYAYVGQAVEYKRYYDTGFLVQRQNFFG</sequence>
<evidence type="ECO:0000313" key="8">
    <source>
        <dbReference type="Proteomes" id="UP001220964"/>
    </source>
</evidence>
<comment type="caution">
    <text evidence="7">The sequence shown here is derived from an EMBL/GenBank/DDBJ whole genome shotgun (WGS) entry which is preliminary data.</text>
</comment>
<feature type="binding site" evidence="5">
    <location>
        <position position="211"/>
    </location>
    <ligand>
        <name>substrate</name>
    </ligand>
</feature>
<gene>
    <name evidence="7" type="ORF">P1J78_19840</name>
</gene>
<evidence type="ECO:0000256" key="6">
    <source>
        <dbReference type="SAM" id="SignalP"/>
    </source>
</evidence>
<dbReference type="AlphaFoldDB" id="A0AAE3NYI3"/>
<feature type="signal peptide" evidence="6">
    <location>
        <begin position="1"/>
        <end position="25"/>
    </location>
</feature>
<feature type="binding site" evidence="4">
    <location>
        <position position="174"/>
    </location>
    <ligand>
        <name>substrate</name>
    </ligand>
</feature>
<evidence type="ECO:0000256" key="2">
    <source>
        <dbReference type="ARBA" id="ARBA00022729"/>
    </source>
</evidence>
<dbReference type="GO" id="GO:0042597">
    <property type="term" value="C:periplasmic space"/>
    <property type="evidence" value="ECO:0007669"/>
    <property type="project" value="UniProtKB-SubCell"/>
</dbReference>